<dbReference type="InterPro" id="IPR013078">
    <property type="entry name" value="His_Pase_superF_clade-1"/>
</dbReference>
<evidence type="ECO:0000313" key="1">
    <source>
        <dbReference type="EMBL" id="GJD97119.1"/>
    </source>
</evidence>
<organism evidence="1 2">
    <name type="scientific">Methylobacterium iners</name>
    <dbReference type="NCBI Taxonomy" id="418707"/>
    <lineage>
        <taxon>Bacteria</taxon>
        <taxon>Pseudomonadati</taxon>
        <taxon>Pseudomonadota</taxon>
        <taxon>Alphaproteobacteria</taxon>
        <taxon>Hyphomicrobiales</taxon>
        <taxon>Methylobacteriaceae</taxon>
        <taxon>Methylobacterium</taxon>
    </lineage>
</organism>
<dbReference type="InterPro" id="IPR050275">
    <property type="entry name" value="PGM_Phosphatase"/>
</dbReference>
<reference evidence="1" key="2">
    <citation type="submission" date="2021-08" db="EMBL/GenBank/DDBJ databases">
        <authorList>
            <person name="Tani A."/>
            <person name="Ola A."/>
            <person name="Ogura Y."/>
            <person name="Katsura K."/>
            <person name="Hayashi T."/>
        </authorList>
    </citation>
    <scope>NUCLEOTIDE SEQUENCE</scope>
    <source>
        <strain evidence="1">DSM 19015</strain>
    </source>
</reference>
<dbReference type="Pfam" id="PF00300">
    <property type="entry name" value="His_Phos_1"/>
    <property type="match status" value="1"/>
</dbReference>
<name>A0ABQ4S231_9HYPH</name>
<accession>A0ABQ4S231</accession>
<dbReference type="EMBL" id="BPQP01000078">
    <property type="protein sequence ID" value="GJD97119.1"/>
    <property type="molecule type" value="Genomic_DNA"/>
</dbReference>
<reference evidence="1" key="1">
    <citation type="journal article" date="2021" name="Front. Microbiol.">
        <title>Comprehensive Comparative Genomics and Phenotyping of Methylobacterium Species.</title>
        <authorList>
            <person name="Alessa O."/>
            <person name="Ogura Y."/>
            <person name="Fujitani Y."/>
            <person name="Takami H."/>
            <person name="Hayashi T."/>
            <person name="Sahin N."/>
            <person name="Tani A."/>
        </authorList>
    </citation>
    <scope>NUCLEOTIDE SEQUENCE</scope>
    <source>
        <strain evidence="1">DSM 19015</strain>
    </source>
</reference>
<comment type="caution">
    <text evidence="1">The sequence shown here is derived from an EMBL/GenBank/DDBJ whole genome shotgun (WGS) entry which is preliminary data.</text>
</comment>
<proteinExistence type="predicted"/>
<dbReference type="PANTHER" id="PTHR48100">
    <property type="entry name" value="BROAD-SPECIFICITY PHOSPHATASE YOR283W-RELATED"/>
    <property type="match status" value="1"/>
</dbReference>
<dbReference type="Proteomes" id="UP001055125">
    <property type="component" value="Unassembled WGS sequence"/>
</dbReference>
<dbReference type="SMART" id="SM00855">
    <property type="entry name" value="PGAM"/>
    <property type="match status" value="1"/>
</dbReference>
<dbReference type="CDD" id="cd07067">
    <property type="entry name" value="HP_PGM_like"/>
    <property type="match status" value="1"/>
</dbReference>
<dbReference type="InterPro" id="IPR029033">
    <property type="entry name" value="His_PPase_superfam"/>
</dbReference>
<dbReference type="PIRSF" id="PIRSF000709">
    <property type="entry name" value="6PFK_2-Ptase"/>
    <property type="match status" value="1"/>
</dbReference>
<dbReference type="PANTHER" id="PTHR48100:SF59">
    <property type="entry name" value="ADENOSYLCOBALAMIN_ALPHA-RIBAZOLE PHOSPHATASE"/>
    <property type="match status" value="1"/>
</dbReference>
<sequence length="201" mass="22090">MRSGALVPVLYFIRHGQTDWNAEGRLQGQRDIDLNAEGLRQAGEAAQRLREVAGEALADATFVASPLRRTRRTMEALRAALGLPPDGYRLDPRLREIGFGAWEGSTWAEIRRRDGARALARDRDRWGYRPPGEGGESYAMLVERVAPALAELAGPTVMVAHGGIARAILVSRGHLSSYQAPRIGIRQGSVLVLDEAGWRWA</sequence>
<evidence type="ECO:0000313" key="2">
    <source>
        <dbReference type="Proteomes" id="UP001055125"/>
    </source>
</evidence>
<protein>
    <submittedName>
        <fullName evidence="1">2,3-bisphosphoglycerate-dependent phosphoglycerate mutase</fullName>
    </submittedName>
</protein>
<dbReference type="Gene3D" id="3.40.50.1240">
    <property type="entry name" value="Phosphoglycerate mutase-like"/>
    <property type="match status" value="1"/>
</dbReference>
<dbReference type="SUPFAM" id="SSF53254">
    <property type="entry name" value="Phosphoglycerate mutase-like"/>
    <property type="match status" value="1"/>
</dbReference>
<gene>
    <name evidence="1" type="primary">gpmA_4</name>
    <name evidence="1" type="ORF">OCOJLMKI_4347</name>
</gene>
<keyword evidence="2" id="KW-1185">Reference proteome</keyword>